<dbReference type="Proteomes" id="UP000245876">
    <property type="component" value="Unassembled WGS sequence"/>
</dbReference>
<feature type="transmembrane region" description="Helical" evidence="1">
    <location>
        <begin position="302"/>
        <end position="326"/>
    </location>
</feature>
<gene>
    <name evidence="2" type="ORF">DF196_11150</name>
</gene>
<protein>
    <submittedName>
        <fullName evidence="2">Uncharacterized protein</fullName>
    </submittedName>
</protein>
<feature type="transmembrane region" description="Helical" evidence="1">
    <location>
        <begin position="34"/>
        <end position="54"/>
    </location>
</feature>
<dbReference type="RefSeq" id="WP_109057878.1">
    <property type="nucleotide sequence ID" value="NZ_QFFM01000028.1"/>
</dbReference>
<comment type="caution">
    <text evidence="2">The sequence shown here is derived from an EMBL/GenBank/DDBJ whole genome shotgun (WGS) entry which is preliminary data.</text>
</comment>
<keyword evidence="3" id="KW-1185">Reference proteome</keyword>
<feature type="transmembrane region" description="Helical" evidence="1">
    <location>
        <begin position="227"/>
        <end position="248"/>
    </location>
</feature>
<feature type="transmembrane region" description="Helical" evidence="1">
    <location>
        <begin position="200"/>
        <end position="221"/>
    </location>
</feature>
<reference evidence="2 3" key="1">
    <citation type="journal article" date="2018" name="Int. J. Syst. Evol. Microbiol.">
        <title>Bifidobacterium callitrichidarum sp. nov. from the faeces of the emperor tamarin (Saguinus imperator).</title>
        <authorList>
            <person name="Modesto M."/>
            <person name="Michelini S."/>
            <person name="Sansosti M.C."/>
            <person name="De Filippo C."/>
            <person name="Cavalieri D."/>
            <person name="Qvirist L."/>
            <person name="Andlid T."/>
            <person name="Spiezio C."/>
            <person name="Sandri C."/>
            <person name="Pascarelli S."/>
            <person name="Sgorbati B."/>
            <person name="Mattarelli P."/>
        </authorList>
    </citation>
    <scope>NUCLEOTIDE SEQUENCE [LARGE SCALE GENOMIC DNA]</scope>
    <source>
        <strain evidence="2 3">TRI 5</strain>
    </source>
</reference>
<dbReference type="OrthoDB" id="3227878at2"/>
<sequence length="328" mass="36016">MEGQYPVDADAASTMNDVVQERDWTMLRRIRVKALIWTVLLVIVFAVAVFAWFAPKGTALAKAYGYLAIAALAVFIVAVTYLVGWSRGSSQLHATSAGDEIWVRYTLEGPVFGSMEWWWTAPPVNPDLHRRKVLIIGILLVVVALIFAAGGIAGAVLAPALFSRIISMAMVLIAVPPLSAAVAAFSFLHSPTSANLRWFIYARRFSFWFTLVAAAIVLLLSDDATQTASMLGLMAVMWTLVAGAASGMRNAAETSLMRRGAFAEQRSGIDRDLRRMAAENPQTVFDPTGMDQVRKRRERKLAIRYTLGVAAFILVIVIEVLVKLLLER</sequence>
<accession>A0A2U2N1Y1</accession>
<feature type="transmembrane region" description="Helical" evidence="1">
    <location>
        <begin position="66"/>
        <end position="84"/>
    </location>
</feature>
<dbReference type="AlphaFoldDB" id="A0A2U2N1Y1"/>
<feature type="transmembrane region" description="Helical" evidence="1">
    <location>
        <begin position="133"/>
        <end position="159"/>
    </location>
</feature>
<evidence type="ECO:0000256" key="1">
    <source>
        <dbReference type="SAM" id="Phobius"/>
    </source>
</evidence>
<organism evidence="2 3">
    <name type="scientific">Bifidobacterium callitrichidarum</name>
    <dbReference type="NCBI Taxonomy" id="2052941"/>
    <lineage>
        <taxon>Bacteria</taxon>
        <taxon>Bacillati</taxon>
        <taxon>Actinomycetota</taxon>
        <taxon>Actinomycetes</taxon>
        <taxon>Bifidobacteriales</taxon>
        <taxon>Bifidobacteriaceae</taxon>
        <taxon>Bifidobacterium</taxon>
    </lineage>
</organism>
<feature type="transmembrane region" description="Helical" evidence="1">
    <location>
        <begin position="165"/>
        <end position="188"/>
    </location>
</feature>
<dbReference type="EMBL" id="QFFM01000028">
    <property type="protein sequence ID" value="PWG63196.1"/>
    <property type="molecule type" value="Genomic_DNA"/>
</dbReference>
<keyword evidence="1" id="KW-0472">Membrane</keyword>
<keyword evidence="1" id="KW-1133">Transmembrane helix</keyword>
<evidence type="ECO:0000313" key="2">
    <source>
        <dbReference type="EMBL" id="PWG63196.1"/>
    </source>
</evidence>
<proteinExistence type="predicted"/>
<evidence type="ECO:0000313" key="3">
    <source>
        <dbReference type="Proteomes" id="UP000245876"/>
    </source>
</evidence>
<keyword evidence="1" id="KW-0812">Transmembrane</keyword>
<name>A0A2U2N1Y1_9BIFI</name>